<proteinExistence type="predicted"/>
<keyword evidence="3" id="KW-1185">Reference proteome</keyword>
<organism evidence="2 3">
    <name type="scientific">Pseudonocardia eucalypti</name>
    <dbReference type="NCBI Taxonomy" id="648755"/>
    <lineage>
        <taxon>Bacteria</taxon>
        <taxon>Bacillati</taxon>
        <taxon>Actinomycetota</taxon>
        <taxon>Actinomycetes</taxon>
        <taxon>Pseudonocardiales</taxon>
        <taxon>Pseudonocardiaceae</taxon>
        <taxon>Pseudonocardia</taxon>
    </lineage>
</organism>
<name>A0ABP9PNE4_9PSEU</name>
<feature type="region of interest" description="Disordered" evidence="1">
    <location>
        <begin position="1"/>
        <end position="22"/>
    </location>
</feature>
<dbReference type="RefSeq" id="WP_185062691.1">
    <property type="nucleotide sequence ID" value="NZ_BAABJP010000004.1"/>
</dbReference>
<dbReference type="EMBL" id="BAABJP010000004">
    <property type="protein sequence ID" value="GAA5148599.1"/>
    <property type="molecule type" value="Genomic_DNA"/>
</dbReference>
<reference evidence="3" key="1">
    <citation type="journal article" date="2019" name="Int. J. Syst. Evol. Microbiol.">
        <title>The Global Catalogue of Microorganisms (GCM) 10K type strain sequencing project: providing services to taxonomists for standard genome sequencing and annotation.</title>
        <authorList>
            <consortium name="The Broad Institute Genomics Platform"/>
            <consortium name="The Broad Institute Genome Sequencing Center for Infectious Disease"/>
            <person name="Wu L."/>
            <person name="Ma J."/>
        </authorList>
    </citation>
    <scope>NUCLEOTIDE SEQUENCE [LARGE SCALE GENOMIC DNA]</scope>
    <source>
        <strain evidence="3">JCM 18303</strain>
    </source>
</reference>
<accession>A0ABP9PNE4</accession>
<comment type="caution">
    <text evidence="2">The sequence shown here is derived from an EMBL/GenBank/DDBJ whole genome shotgun (WGS) entry which is preliminary data.</text>
</comment>
<evidence type="ECO:0000313" key="3">
    <source>
        <dbReference type="Proteomes" id="UP001428817"/>
    </source>
</evidence>
<dbReference type="Proteomes" id="UP001428817">
    <property type="component" value="Unassembled WGS sequence"/>
</dbReference>
<sequence>MAEQSEGGRPAGWAVSSPPGWRAMGKETGGGVWIEPVIAWAIYDNGYGYPVVPNRGDGLVEIMESGVELLAPDEPDPPKEDG</sequence>
<protein>
    <submittedName>
        <fullName evidence="2">Uncharacterized protein</fullName>
    </submittedName>
</protein>
<evidence type="ECO:0000313" key="2">
    <source>
        <dbReference type="EMBL" id="GAA5148599.1"/>
    </source>
</evidence>
<evidence type="ECO:0000256" key="1">
    <source>
        <dbReference type="SAM" id="MobiDB-lite"/>
    </source>
</evidence>
<gene>
    <name evidence="2" type="ORF">GCM10023321_11110</name>
</gene>